<name>A0A6G0U2J3_APHGL</name>
<dbReference type="Proteomes" id="UP000475862">
    <property type="component" value="Unassembled WGS sequence"/>
</dbReference>
<accession>A0A6G0U2J3</accession>
<dbReference type="AlphaFoldDB" id="A0A6G0U2J3"/>
<comment type="caution">
    <text evidence="1">The sequence shown here is derived from an EMBL/GenBank/DDBJ whole genome shotgun (WGS) entry which is preliminary data.</text>
</comment>
<reference evidence="1 2" key="1">
    <citation type="submission" date="2019-08" db="EMBL/GenBank/DDBJ databases">
        <title>The genome of the soybean aphid Biotype 1, its phylome, world population structure and adaptation to the North American continent.</title>
        <authorList>
            <person name="Giordano R."/>
            <person name="Donthu R.K."/>
            <person name="Hernandez A.G."/>
            <person name="Wright C.L."/>
            <person name="Zimin A.V."/>
        </authorList>
    </citation>
    <scope>NUCLEOTIDE SEQUENCE [LARGE SCALE GENOMIC DNA]</scope>
    <source>
        <tissue evidence="1">Whole aphids</tissue>
    </source>
</reference>
<sequence length="183" mass="20458">MLPYFDAKCSGVNPFLVVAVTEASFSNNTDATCQQKSPWSSRLLRRVLTATLRCPRYPTWKLCEAVPGIHLSSVTQQYPYDVCLVGSGSKMQWRFSSHSRQIWIGLMLQQEYHDVHTAHETGDMQRIASKLALYLSSNSTTLIRFFLHAICNGVKPFNALASGSACFSNKSLATRMCPQWAAT</sequence>
<organism evidence="1 2">
    <name type="scientific">Aphis glycines</name>
    <name type="common">Soybean aphid</name>
    <dbReference type="NCBI Taxonomy" id="307491"/>
    <lineage>
        <taxon>Eukaryota</taxon>
        <taxon>Metazoa</taxon>
        <taxon>Ecdysozoa</taxon>
        <taxon>Arthropoda</taxon>
        <taxon>Hexapoda</taxon>
        <taxon>Insecta</taxon>
        <taxon>Pterygota</taxon>
        <taxon>Neoptera</taxon>
        <taxon>Paraneoptera</taxon>
        <taxon>Hemiptera</taxon>
        <taxon>Sternorrhyncha</taxon>
        <taxon>Aphidomorpha</taxon>
        <taxon>Aphidoidea</taxon>
        <taxon>Aphididae</taxon>
        <taxon>Aphidini</taxon>
        <taxon>Aphis</taxon>
        <taxon>Aphis</taxon>
    </lineage>
</organism>
<protein>
    <submittedName>
        <fullName evidence="1">Uncharacterized protein</fullName>
    </submittedName>
</protein>
<gene>
    <name evidence="1" type="ORF">AGLY_003088</name>
</gene>
<evidence type="ECO:0000313" key="2">
    <source>
        <dbReference type="Proteomes" id="UP000475862"/>
    </source>
</evidence>
<dbReference type="EMBL" id="VYZN01000009">
    <property type="protein sequence ID" value="KAE9543177.1"/>
    <property type="molecule type" value="Genomic_DNA"/>
</dbReference>
<keyword evidence="2" id="KW-1185">Reference proteome</keyword>
<evidence type="ECO:0000313" key="1">
    <source>
        <dbReference type="EMBL" id="KAE9543177.1"/>
    </source>
</evidence>
<proteinExistence type="predicted"/>